<dbReference type="GO" id="GO:0005829">
    <property type="term" value="C:cytosol"/>
    <property type="evidence" value="ECO:0007669"/>
    <property type="project" value="TreeGrafter"/>
</dbReference>
<dbReference type="STRING" id="910347.SAMN05421773_10975"/>
<dbReference type="Gene3D" id="3.30.70.100">
    <property type="match status" value="1"/>
</dbReference>
<keyword evidence="2" id="KW-0560">Oxidoreductase</keyword>
<evidence type="ECO:0000313" key="2">
    <source>
        <dbReference type="EMBL" id="SFD06938.1"/>
    </source>
</evidence>
<dbReference type="RefSeq" id="WP_217652516.1">
    <property type="nucleotide sequence ID" value="NZ_FOLM01000009.1"/>
</dbReference>
<gene>
    <name evidence="2" type="ORF">SAMN05421773_10975</name>
</gene>
<dbReference type="PROSITE" id="PS51725">
    <property type="entry name" value="ABM"/>
    <property type="match status" value="1"/>
</dbReference>
<dbReference type="PANTHER" id="PTHR33336:SF1">
    <property type="entry name" value="(4S)-4-HYDROXY-5-PHOSPHONOOXYPENTANE-2,3-DIONE ISOMERASE"/>
    <property type="match status" value="1"/>
</dbReference>
<dbReference type="InterPro" id="IPR011008">
    <property type="entry name" value="Dimeric_a/b-barrel"/>
</dbReference>
<dbReference type="InterPro" id="IPR007138">
    <property type="entry name" value="ABM_dom"/>
</dbReference>
<dbReference type="SUPFAM" id="SSF54909">
    <property type="entry name" value="Dimeric alpha+beta barrel"/>
    <property type="match status" value="1"/>
</dbReference>
<evidence type="ECO:0000259" key="1">
    <source>
        <dbReference type="PROSITE" id="PS51725"/>
    </source>
</evidence>
<evidence type="ECO:0000313" key="3">
    <source>
        <dbReference type="Proteomes" id="UP000199207"/>
    </source>
</evidence>
<accession>A0A1I1PGW7</accession>
<dbReference type="PANTHER" id="PTHR33336">
    <property type="entry name" value="QUINOL MONOOXYGENASE YGIN-RELATED"/>
    <property type="match status" value="1"/>
</dbReference>
<proteinExistence type="predicted"/>
<dbReference type="Proteomes" id="UP000199207">
    <property type="component" value="Unassembled WGS sequence"/>
</dbReference>
<feature type="domain" description="ABM" evidence="1">
    <location>
        <begin position="2"/>
        <end position="94"/>
    </location>
</feature>
<dbReference type="GO" id="GO:0004497">
    <property type="term" value="F:monooxygenase activity"/>
    <property type="evidence" value="ECO:0007669"/>
    <property type="project" value="UniProtKB-KW"/>
</dbReference>
<dbReference type="EMBL" id="FOLM01000009">
    <property type="protein sequence ID" value="SFD06938.1"/>
    <property type="molecule type" value="Genomic_DNA"/>
</dbReference>
<organism evidence="2 3">
    <name type="scientific">Streptomyces aidingensis</name>
    <dbReference type="NCBI Taxonomy" id="910347"/>
    <lineage>
        <taxon>Bacteria</taxon>
        <taxon>Bacillati</taxon>
        <taxon>Actinomycetota</taxon>
        <taxon>Actinomycetes</taxon>
        <taxon>Kitasatosporales</taxon>
        <taxon>Streptomycetaceae</taxon>
        <taxon>Streptomyces</taxon>
    </lineage>
</organism>
<keyword evidence="2" id="KW-0503">Monooxygenase</keyword>
<reference evidence="2 3" key="1">
    <citation type="submission" date="2016-10" db="EMBL/GenBank/DDBJ databases">
        <authorList>
            <person name="de Groot N.N."/>
        </authorList>
    </citation>
    <scope>NUCLEOTIDE SEQUENCE [LARGE SCALE GENOMIC DNA]</scope>
    <source>
        <strain evidence="2 3">CGMCC 4.5739</strain>
    </source>
</reference>
<sequence length="112" mass="12706">MYHIAVSFDVPEERRAEFVAAALQDGRDSAADEPGTLRFELIADAERPGRFYLNEAYEDERAFGLHCEGPHFARFFELIKDYAEGPAWLIRGTRIEDEQTATTAPAPEETVR</sequence>
<dbReference type="InterPro" id="IPR050744">
    <property type="entry name" value="AI-2_Isomerase_LsrG"/>
</dbReference>
<dbReference type="AlphaFoldDB" id="A0A1I1PGW7"/>
<protein>
    <submittedName>
        <fullName evidence="2">Quinol monooxygenase YgiN</fullName>
    </submittedName>
</protein>
<keyword evidence="3" id="KW-1185">Reference proteome</keyword>
<dbReference type="Pfam" id="PF03992">
    <property type="entry name" value="ABM"/>
    <property type="match status" value="1"/>
</dbReference>
<name>A0A1I1PGW7_9ACTN</name>